<dbReference type="Proteomes" id="UP000249538">
    <property type="component" value="Unassembled WGS sequence"/>
</dbReference>
<comment type="caution">
    <text evidence="1">The sequence shown here is derived from an EMBL/GenBank/DDBJ whole genome shotgun (WGS) entry which is preliminary data.</text>
</comment>
<dbReference type="EMBL" id="QKZS01000036">
    <property type="protein sequence ID" value="PZX47531.1"/>
    <property type="molecule type" value="Genomic_DNA"/>
</dbReference>
<gene>
    <name evidence="1" type="ORF">LX76_04506</name>
</gene>
<organism evidence="1 2">
    <name type="scientific">Cereibacter changlensis</name>
    <dbReference type="NCBI Taxonomy" id="402884"/>
    <lineage>
        <taxon>Bacteria</taxon>
        <taxon>Pseudomonadati</taxon>
        <taxon>Pseudomonadota</taxon>
        <taxon>Alphaproteobacteria</taxon>
        <taxon>Rhodobacterales</taxon>
        <taxon>Paracoccaceae</taxon>
        <taxon>Cereibacter</taxon>
    </lineage>
</organism>
<evidence type="ECO:0000313" key="1">
    <source>
        <dbReference type="EMBL" id="PZX47531.1"/>
    </source>
</evidence>
<evidence type="ECO:0008006" key="3">
    <source>
        <dbReference type="Google" id="ProtNLM"/>
    </source>
</evidence>
<protein>
    <recommendedName>
        <fullName evidence="3">Transposase</fullName>
    </recommendedName>
</protein>
<sequence length="86" mass="9338">MVDILALVLQHDEQAVLTAVELALIEGVPTKTHVLNLLHRLVDGKVIGGPPLDTPQALILRREPKANVERYDALRSQSAMGGRHAS</sequence>
<proteinExistence type="predicted"/>
<name>A0A2W7QHE5_9RHOB</name>
<accession>A0A2W7QHE5</accession>
<reference evidence="1 2" key="1">
    <citation type="submission" date="2018-06" db="EMBL/GenBank/DDBJ databases">
        <title>Genomic Encyclopedia of Archaeal and Bacterial Type Strains, Phase II (KMG-II): from individual species to whole genera.</title>
        <authorList>
            <person name="Goeker M."/>
        </authorList>
    </citation>
    <scope>NUCLEOTIDE SEQUENCE [LARGE SCALE GENOMIC DNA]</scope>
    <source>
        <strain evidence="1 2">DSM 18774</strain>
    </source>
</reference>
<dbReference type="AlphaFoldDB" id="A0A2W7QHE5"/>
<evidence type="ECO:0000313" key="2">
    <source>
        <dbReference type="Proteomes" id="UP000249538"/>
    </source>
</evidence>